<proteinExistence type="predicted"/>
<organism evidence="3 4">
    <name type="scientific">Aliiruegeria lutimaris</name>
    <dbReference type="NCBI Taxonomy" id="571298"/>
    <lineage>
        <taxon>Bacteria</taxon>
        <taxon>Pseudomonadati</taxon>
        <taxon>Pseudomonadota</taxon>
        <taxon>Alphaproteobacteria</taxon>
        <taxon>Rhodobacterales</taxon>
        <taxon>Roseobacteraceae</taxon>
        <taxon>Aliiruegeria</taxon>
    </lineage>
</organism>
<dbReference type="InterPro" id="IPR052698">
    <property type="entry name" value="MoCofactor_Util/Proc"/>
</dbReference>
<gene>
    <name evidence="3" type="ORF">SAMN04488026_102835</name>
</gene>
<dbReference type="InterPro" id="IPR014308">
    <property type="entry name" value="Xanthine_DH_XdhC"/>
</dbReference>
<dbReference type="PANTHER" id="PTHR30388:SF6">
    <property type="entry name" value="XANTHINE DEHYDROGENASE SUBUNIT A-RELATED"/>
    <property type="match status" value="1"/>
</dbReference>
<protein>
    <submittedName>
        <fullName evidence="3">Molybdenum cofactor sulfurylase</fullName>
    </submittedName>
</protein>
<dbReference type="STRING" id="571298.SAMN04488026_102835"/>
<dbReference type="InterPro" id="IPR003777">
    <property type="entry name" value="XdhC_CoxI"/>
</dbReference>
<accession>A0A1G8Y7T9</accession>
<dbReference type="RefSeq" id="WP_093157249.1">
    <property type="nucleotide sequence ID" value="NZ_FNEK01000028.1"/>
</dbReference>
<evidence type="ECO:0000313" key="3">
    <source>
        <dbReference type="EMBL" id="SDJ98514.1"/>
    </source>
</evidence>
<evidence type="ECO:0000259" key="1">
    <source>
        <dbReference type="Pfam" id="PF02625"/>
    </source>
</evidence>
<evidence type="ECO:0000259" key="2">
    <source>
        <dbReference type="Pfam" id="PF13478"/>
    </source>
</evidence>
<dbReference type="AlphaFoldDB" id="A0A1G8Y7T9"/>
<sequence>MSFALRDVAEAVERHGRIARVVLAEIAGSAPREAGASMLVWPDGQSGTIGGGQLELEATLAARDALRSGKAALRRVPLGPALGQCCGGAVTLATEILDADSLARLAGTEKAGCLARPIQGAQDAPPLAVERLLGQIRNGSSAAKTTLLGDWLIEPVLRPSHALWVYGAGHVGRAIVDMMAPMPEWAVTWVDTDAARFPERIAQNVTRLVAAEPQRVVPHAPADAHHLVLTYSHALDLELCHALLERGFASAGLIGSATKWARFRQRLQKLGHADASILRIACPIGDPTLGKAPQAIAVGVTALLLRATKASPEAAMDRPA</sequence>
<dbReference type="Proteomes" id="UP000199382">
    <property type="component" value="Unassembled WGS sequence"/>
</dbReference>
<dbReference type="InterPro" id="IPR027051">
    <property type="entry name" value="XdhC_Rossmann_dom"/>
</dbReference>
<name>A0A1G8Y7T9_9RHOB</name>
<reference evidence="3 4" key="1">
    <citation type="submission" date="2016-10" db="EMBL/GenBank/DDBJ databases">
        <authorList>
            <person name="de Groot N.N."/>
        </authorList>
    </citation>
    <scope>NUCLEOTIDE SEQUENCE [LARGE SCALE GENOMIC DNA]</scope>
    <source>
        <strain evidence="3 4">DSM 25294</strain>
    </source>
</reference>
<dbReference type="PANTHER" id="PTHR30388">
    <property type="entry name" value="ALDEHYDE OXIDOREDUCTASE MOLYBDENUM COFACTOR ASSEMBLY PROTEIN"/>
    <property type="match status" value="1"/>
</dbReference>
<dbReference type="Pfam" id="PF13478">
    <property type="entry name" value="XdhC_C"/>
    <property type="match status" value="1"/>
</dbReference>
<keyword evidence="4" id="KW-1185">Reference proteome</keyword>
<dbReference type="Pfam" id="PF02625">
    <property type="entry name" value="XdhC_CoxI"/>
    <property type="match status" value="1"/>
</dbReference>
<evidence type="ECO:0000313" key="4">
    <source>
        <dbReference type="Proteomes" id="UP000199382"/>
    </source>
</evidence>
<dbReference type="OrthoDB" id="61481at2"/>
<dbReference type="NCBIfam" id="TIGR02964">
    <property type="entry name" value="xanthine_xdhC"/>
    <property type="match status" value="1"/>
</dbReference>
<dbReference type="Gene3D" id="3.40.50.720">
    <property type="entry name" value="NAD(P)-binding Rossmann-like Domain"/>
    <property type="match status" value="1"/>
</dbReference>
<dbReference type="EMBL" id="FNEK01000028">
    <property type="protein sequence ID" value="SDJ98514.1"/>
    <property type="molecule type" value="Genomic_DNA"/>
</dbReference>
<feature type="domain" description="XdhC Rossmann" evidence="2">
    <location>
        <begin position="163"/>
        <end position="302"/>
    </location>
</feature>
<feature type="domain" description="XdhC- CoxI" evidence="1">
    <location>
        <begin position="12"/>
        <end position="75"/>
    </location>
</feature>